<dbReference type="RefSeq" id="WP_174631919.1">
    <property type="nucleotide sequence ID" value="NZ_CP049074.1"/>
</dbReference>
<dbReference type="KEGG" id="mten:GWK48_09985"/>
<dbReference type="GeneID" id="55642275"/>
<gene>
    <name evidence="1" type="ORF">GWK48_09985</name>
</gene>
<reference evidence="1 2" key="1">
    <citation type="submission" date="2020-02" db="EMBL/GenBank/DDBJ databases">
        <title>Comparative genome analysis reveals the metabolism and evolution of the thermophilic archaeal genus Metallosphaera.</title>
        <authorList>
            <person name="Jiang C."/>
        </authorList>
    </citation>
    <scope>NUCLEOTIDE SEQUENCE [LARGE SCALE GENOMIC DNA]</scope>
    <source>
        <strain evidence="1 2">Ric-A</strain>
    </source>
</reference>
<organism evidence="1 2">
    <name type="scientific">Metallosphaera tengchongensis</name>
    <dbReference type="NCBI Taxonomy" id="1532350"/>
    <lineage>
        <taxon>Archaea</taxon>
        <taxon>Thermoproteota</taxon>
        <taxon>Thermoprotei</taxon>
        <taxon>Sulfolobales</taxon>
        <taxon>Sulfolobaceae</taxon>
        <taxon>Metallosphaera</taxon>
    </lineage>
</organism>
<protein>
    <submittedName>
        <fullName evidence="1">Uncharacterized protein</fullName>
    </submittedName>
</protein>
<dbReference type="OrthoDB" id="44086at2157"/>
<keyword evidence="2" id="KW-1185">Reference proteome</keyword>
<dbReference type="AlphaFoldDB" id="A0A6N0NZV8"/>
<evidence type="ECO:0000313" key="1">
    <source>
        <dbReference type="EMBL" id="QKR00671.1"/>
    </source>
</evidence>
<proteinExistence type="predicted"/>
<dbReference type="EMBL" id="CP049074">
    <property type="protein sequence ID" value="QKR00671.1"/>
    <property type="molecule type" value="Genomic_DNA"/>
</dbReference>
<evidence type="ECO:0000313" key="2">
    <source>
        <dbReference type="Proteomes" id="UP000509301"/>
    </source>
</evidence>
<sequence>MIEQHQEERIFKTSKSAIFSALSDPYIFAGMSGHIALYKVFDEGKGDYVPQGSAIKPTNKFKAALLFQDPDGDLHTVDGYLDGPKILPNSVSYVGQSDDGKMRGEFDFVVKEVSEGVSVNASVRLDYESGFFSVFSRGYNKKAKWYGNMAEHFIKQHFFFYLDGIGPKIDFELKEVSRVSGDMREMIMRLRELPKIASGYLLLRGENFNLVGKVVNGMLVSPELNLGNTKLVESEALARLFLLNGNAELTIYVADVDQVVLEKLKKTR</sequence>
<accession>A0A6N0NZV8</accession>
<name>A0A6N0NZV8_9CREN</name>
<dbReference type="Proteomes" id="UP000509301">
    <property type="component" value="Chromosome"/>
</dbReference>